<dbReference type="Gene3D" id="3.40.190.10">
    <property type="entry name" value="Periplasmic binding protein-like II"/>
    <property type="match status" value="2"/>
</dbReference>
<keyword evidence="8" id="KW-1185">Reference proteome</keyword>
<dbReference type="PROSITE" id="PS50931">
    <property type="entry name" value="HTH_LYSR"/>
    <property type="match status" value="1"/>
</dbReference>
<dbReference type="SUPFAM" id="SSF53850">
    <property type="entry name" value="Periplasmic binding protein-like II"/>
    <property type="match status" value="1"/>
</dbReference>
<dbReference type="EMBL" id="BAAALD010000026">
    <property type="protein sequence ID" value="GAA1085096.1"/>
    <property type="molecule type" value="Genomic_DNA"/>
</dbReference>
<accession>A0ABN1THL5</accession>
<feature type="region of interest" description="Disordered" evidence="5">
    <location>
        <begin position="306"/>
        <end position="326"/>
    </location>
</feature>
<keyword evidence="2" id="KW-0805">Transcription regulation</keyword>
<protein>
    <submittedName>
        <fullName evidence="7">LysR family transcriptional regulator</fullName>
    </submittedName>
</protein>
<gene>
    <name evidence="7" type="ORF">GCM10009663_31000</name>
</gene>
<evidence type="ECO:0000313" key="7">
    <source>
        <dbReference type="EMBL" id="GAA1085096.1"/>
    </source>
</evidence>
<dbReference type="Pfam" id="PF03466">
    <property type="entry name" value="LysR_substrate"/>
    <property type="match status" value="1"/>
</dbReference>
<dbReference type="PRINTS" id="PR00039">
    <property type="entry name" value="HTHLYSR"/>
</dbReference>
<dbReference type="InterPro" id="IPR036388">
    <property type="entry name" value="WH-like_DNA-bd_sf"/>
</dbReference>
<evidence type="ECO:0000313" key="8">
    <source>
        <dbReference type="Proteomes" id="UP001499987"/>
    </source>
</evidence>
<name>A0ABN1THL5_9ACTN</name>
<evidence type="ECO:0000256" key="4">
    <source>
        <dbReference type="ARBA" id="ARBA00023163"/>
    </source>
</evidence>
<dbReference type="SUPFAM" id="SSF46785">
    <property type="entry name" value="Winged helix' DNA-binding domain"/>
    <property type="match status" value="1"/>
</dbReference>
<evidence type="ECO:0000256" key="2">
    <source>
        <dbReference type="ARBA" id="ARBA00023015"/>
    </source>
</evidence>
<evidence type="ECO:0000256" key="3">
    <source>
        <dbReference type="ARBA" id="ARBA00023125"/>
    </source>
</evidence>
<dbReference type="Pfam" id="PF00126">
    <property type="entry name" value="HTH_1"/>
    <property type="match status" value="1"/>
</dbReference>
<feature type="compositionally biased region" description="Polar residues" evidence="5">
    <location>
        <begin position="317"/>
        <end position="326"/>
    </location>
</feature>
<dbReference type="InterPro" id="IPR036390">
    <property type="entry name" value="WH_DNA-bd_sf"/>
</dbReference>
<evidence type="ECO:0000259" key="6">
    <source>
        <dbReference type="PROSITE" id="PS50931"/>
    </source>
</evidence>
<dbReference type="PANTHER" id="PTHR30346:SF0">
    <property type="entry name" value="HCA OPERON TRANSCRIPTIONAL ACTIVATOR HCAR"/>
    <property type="match status" value="1"/>
</dbReference>
<feature type="domain" description="HTH lysR-type" evidence="6">
    <location>
        <begin position="5"/>
        <end position="62"/>
    </location>
</feature>
<sequence>MGMDIDTRLLRAFAAVFDEGQLTAAASRLGVAQPTLTKRIRLLEGQLEVRLFERSRAGMAPTPAAHELAARVPALLAGWADALAAARAAAGRPAVLRVGFESGTIHLVGLATVEAFARRMPGWQVRLRQFNGFDSGAALDAGEIDLALWHAPPEEGGEGGATADGRYGCAPLGLDERWVVLPAGHRLAGRGELAMADLLDEAVVSVPAVAGFWRDHWVGADARGGRPVRVGAVVHSPDEWLAAVACGQGIGFAPASLGALAGRPDVVFRPVRGLGPSRAGLYWPAGRPPTPAAEAFVRSCRETVAGGGRVRPPTGAVDQTASNGAG</sequence>
<evidence type="ECO:0000256" key="1">
    <source>
        <dbReference type="ARBA" id="ARBA00009437"/>
    </source>
</evidence>
<keyword evidence="3" id="KW-0238">DNA-binding</keyword>
<keyword evidence="4" id="KW-0804">Transcription</keyword>
<dbReference type="Proteomes" id="UP001499987">
    <property type="component" value="Unassembled WGS sequence"/>
</dbReference>
<comment type="similarity">
    <text evidence="1">Belongs to the LysR transcriptional regulatory family.</text>
</comment>
<evidence type="ECO:0000256" key="5">
    <source>
        <dbReference type="SAM" id="MobiDB-lite"/>
    </source>
</evidence>
<organism evidence="7 8">
    <name type="scientific">Kitasatospora arboriphila</name>
    <dbReference type="NCBI Taxonomy" id="258052"/>
    <lineage>
        <taxon>Bacteria</taxon>
        <taxon>Bacillati</taxon>
        <taxon>Actinomycetota</taxon>
        <taxon>Actinomycetes</taxon>
        <taxon>Kitasatosporales</taxon>
        <taxon>Streptomycetaceae</taxon>
        <taxon>Kitasatospora</taxon>
    </lineage>
</organism>
<dbReference type="InterPro" id="IPR000847">
    <property type="entry name" value="LysR_HTH_N"/>
</dbReference>
<dbReference type="InterPro" id="IPR005119">
    <property type="entry name" value="LysR_subst-bd"/>
</dbReference>
<dbReference type="PANTHER" id="PTHR30346">
    <property type="entry name" value="TRANSCRIPTIONAL DUAL REGULATOR HCAR-RELATED"/>
    <property type="match status" value="1"/>
</dbReference>
<comment type="caution">
    <text evidence="7">The sequence shown here is derived from an EMBL/GenBank/DDBJ whole genome shotgun (WGS) entry which is preliminary data.</text>
</comment>
<dbReference type="CDD" id="cd08414">
    <property type="entry name" value="PBP2_LTTR_aromatics_like"/>
    <property type="match status" value="1"/>
</dbReference>
<dbReference type="Gene3D" id="1.10.10.10">
    <property type="entry name" value="Winged helix-like DNA-binding domain superfamily/Winged helix DNA-binding domain"/>
    <property type="match status" value="1"/>
</dbReference>
<proteinExistence type="inferred from homology"/>
<reference evidence="7 8" key="1">
    <citation type="journal article" date="2019" name="Int. J. Syst. Evol. Microbiol.">
        <title>The Global Catalogue of Microorganisms (GCM) 10K type strain sequencing project: providing services to taxonomists for standard genome sequencing and annotation.</title>
        <authorList>
            <consortium name="The Broad Institute Genomics Platform"/>
            <consortium name="The Broad Institute Genome Sequencing Center for Infectious Disease"/>
            <person name="Wu L."/>
            <person name="Ma J."/>
        </authorList>
    </citation>
    <scope>NUCLEOTIDE SEQUENCE [LARGE SCALE GENOMIC DNA]</scope>
    <source>
        <strain evidence="7 8">JCM 13002</strain>
    </source>
</reference>